<dbReference type="InterPro" id="IPR051409">
    <property type="entry name" value="Atypical_kinase_ADCK"/>
</dbReference>
<comment type="similarity">
    <text evidence="1">Belongs to the protein kinase superfamily. ADCK protein kinase family.</text>
</comment>
<evidence type="ECO:0000256" key="4">
    <source>
        <dbReference type="ARBA" id="ARBA00022840"/>
    </source>
</evidence>
<dbReference type="RefSeq" id="WP_386716352.1">
    <property type="nucleotide sequence ID" value="NZ_JBHRSZ010000002.1"/>
</dbReference>
<dbReference type="InterPro" id="IPR011009">
    <property type="entry name" value="Kinase-like_dom_sf"/>
</dbReference>
<dbReference type="InterPro" id="IPR004147">
    <property type="entry name" value="ABC1_dom"/>
</dbReference>
<keyword evidence="2 6" id="KW-0808">Transferase</keyword>
<sequence length="472" mass="53563">MAKQKKKHVEKIKIGSFERKFLMAKAGLVAGTRYASKSAGAMLKGQDRRRKAHKRALSQEAHYLVEELGKLKGSVVKIGQMMALYGELFLPEEITDALHTLEEDTTPVAWTTIHHALITELGAERLLELEIDPVPLGAASLGQVHRAVRKSDGKQLCLKVQYPGVAEAIDSDLSTVASLLKLTRSIKMGKDFDQWFNEIRFMMHREVDYYEEAHTTKKFRKQLADDHRYVVPDVIDRYSTGAVLCTTYEEGLTVNCDAVLGLTLERRNKLSKAALDLLFKELFVWQEMQTDPNFGNYRVRLSENGQSDQLVLLDFGAVRSFDDSIMKPVQLMIKGGYLRDKKRVLEGAVSVNFMQDHFPPKILSAFTEIVYDLVEPFANEQNPPPAFTLNQFGEYCWALSDLPARVARKAAISALSKHFNMPPKEFLFLQRKLVGVYTMISVLKAEFNGQDVFEPYFELLTDHIEEGDYQQA</sequence>
<dbReference type="EMBL" id="JBHRSZ010000002">
    <property type="protein sequence ID" value="MFC3150125.1"/>
    <property type="molecule type" value="Genomic_DNA"/>
</dbReference>
<evidence type="ECO:0000256" key="2">
    <source>
        <dbReference type="ARBA" id="ARBA00022679"/>
    </source>
</evidence>
<gene>
    <name evidence="6" type="ORF">ACFOEK_03715</name>
</gene>
<evidence type="ECO:0000256" key="1">
    <source>
        <dbReference type="ARBA" id="ARBA00009670"/>
    </source>
</evidence>
<keyword evidence="6" id="KW-0418">Kinase</keyword>
<feature type="domain" description="ABC1 atypical kinase-like" evidence="5">
    <location>
        <begin position="102"/>
        <end position="346"/>
    </location>
</feature>
<dbReference type="InterPro" id="IPR034646">
    <property type="entry name" value="ADCK3_dom"/>
</dbReference>
<dbReference type="Pfam" id="PF03109">
    <property type="entry name" value="ABC1"/>
    <property type="match status" value="1"/>
</dbReference>
<comment type="caution">
    <text evidence="6">The sequence shown here is derived from an EMBL/GenBank/DDBJ whole genome shotgun (WGS) entry which is preliminary data.</text>
</comment>
<reference evidence="7" key="1">
    <citation type="journal article" date="2019" name="Int. J. Syst. Evol. Microbiol.">
        <title>The Global Catalogue of Microorganisms (GCM) 10K type strain sequencing project: providing services to taxonomists for standard genome sequencing and annotation.</title>
        <authorList>
            <consortium name="The Broad Institute Genomics Platform"/>
            <consortium name="The Broad Institute Genome Sequencing Center for Infectious Disease"/>
            <person name="Wu L."/>
            <person name="Ma J."/>
        </authorList>
    </citation>
    <scope>NUCLEOTIDE SEQUENCE [LARGE SCALE GENOMIC DNA]</scope>
    <source>
        <strain evidence="7">KCTC 52438</strain>
    </source>
</reference>
<dbReference type="CDD" id="cd13970">
    <property type="entry name" value="ABC1_ADCK3"/>
    <property type="match status" value="1"/>
</dbReference>
<dbReference type="PANTHER" id="PTHR43851:SF3">
    <property type="entry name" value="COENZYME Q8"/>
    <property type="match status" value="1"/>
</dbReference>
<evidence type="ECO:0000313" key="6">
    <source>
        <dbReference type="EMBL" id="MFC3150125.1"/>
    </source>
</evidence>
<evidence type="ECO:0000313" key="7">
    <source>
        <dbReference type="Proteomes" id="UP001595476"/>
    </source>
</evidence>
<name>A0ABV7HDD1_9GAMM</name>
<dbReference type="PANTHER" id="PTHR43851">
    <property type="match status" value="1"/>
</dbReference>
<keyword evidence="4" id="KW-0067">ATP-binding</keyword>
<evidence type="ECO:0000256" key="3">
    <source>
        <dbReference type="ARBA" id="ARBA00022741"/>
    </source>
</evidence>
<dbReference type="GO" id="GO:0016301">
    <property type="term" value="F:kinase activity"/>
    <property type="evidence" value="ECO:0007669"/>
    <property type="project" value="UniProtKB-KW"/>
</dbReference>
<keyword evidence="3" id="KW-0547">Nucleotide-binding</keyword>
<evidence type="ECO:0000259" key="5">
    <source>
        <dbReference type="Pfam" id="PF03109"/>
    </source>
</evidence>
<dbReference type="SUPFAM" id="SSF56112">
    <property type="entry name" value="Protein kinase-like (PK-like)"/>
    <property type="match status" value="1"/>
</dbReference>
<proteinExistence type="inferred from homology"/>
<keyword evidence="7" id="KW-1185">Reference proteome</keyword>
<organism evidence="6 7">
    <name type="scientific">Litoribrevibacter euphylliae</name>
    <dbReference type="NCBI Taxonomy" id="1834034"/>
    <lineage>
        <taxon>Bacteria</taxon>
        <taxon>Pseudomonadati</taxon>
        <taxon>Pseudomonadota</taxon>
        <taxon>Gammaproteobacteria</taxon>
        <taxon>Oceanospirillales</taxon>
        <taxon>Oceanospirillaceae</taxon>
        <taxon>Litoribrevibacter</taxon>
    </lineage>
</organism>
<dbReference type="EC" id="2.7.-.-" evidence="6"/>
<dbReference type="Proteomes" id="UP001595476">
    <property type="component" value="Unassembled WGS sequence"/>
</dbReference>
<protein>
    <submittedName>
        <fullName evidence="6">ABC1 kinase family protein</fullName>
        <ecNumber evidence="6">2.7.-.-</ecNumber>
    </submittedName>
</protein>
<accession>A0ABV7HDD1</accession>